<evidence type="ECO:0000256" key="3">
    <source>
        <dbReference type="PIRSR" id="PIRSR000097-3"/>
    </source>
</evidence>
<evidence type="ECO:0000313" key="5">
    <source>
        <dbReference type="EMBL" id="SKA25782.1"/>
    </source>
</evidence>
<evidence type="ECO:0000256" key="1">
    <source>
        <dbReference type="PIRSR" id="PIRSR000097-1"/>
    </source>
</evidence>
<feature type="active site" description="Proton donor" evidence="1">
    <location>
        <position position="53"/>
    </location>
</feature>
<evidence type="ECO:0000259" key="4">
    <source>
        <dbReference type="Pfam" id="PF00248"/>
    </source>
</evidence>
<dbReference type="RefSeq" id="WP_078709123.1">
    <property type="nucleotide sequence ID" value="NZ_FUXL01000010.1"/>
</dbReference>
<dbReference type="Gene3D" id="3.20.20.100">
    <property type="entry name" value="NADP-dependent oxidoreductase domain"/>
    <property type="match status" value="1"/>
</dbReference>
<dbReference type="InterPro" id="IPR023210">
    <property type="entry name" value="NADP_OxRdtase_dom"/>
</dbReference>
<dbReference type="PANTHER" id="PTHR43638">
    <property type="entry name" value="OXIDOREDUCTASE, ALDO/KETO REDUCTASE FAMILY PROTEIN"/>
    <property type="match status" value="1"/>
</dbReference>
<protein>
    <submittedName>
        <fullName evidence="5">Aldo/keto reductase</fullName>
    </submittedName>
</protein>
<dbReference type="SUPFAM" id="SSF51430">
    <property type="entry name" value="NAD(P)-linked oxidoreductase"/>
    <property type="match status" value="1"/>
</dbReference>
<dbReference type="Pfam" id="PF00248">
    <property type="entry name" value="Aldo_ket_red"/>
    <property type="match status" value="1"/>
</dbReference>
<sequence>MRTLRLKDGTAIPALGLGTWMMGEGRRSRREEVAALKTGIDAGMTLVDTAEMYGSGASEELVAEAIAGRPDEVFLVSKVLPSNASRRGTVRACEESLKRLRTDRLDLYLLHWRGGVPLAETVEALSLLAEEGKIARWGVSNFDVDDMEELMSVPGGNACVVNQVLYNLEERGPEFDLFPWQDERGIVTMAYSPLGHDGALLEHPVLRQIAERHGVSPAAVALAFATARPGVMAIPKAGSAAHVEENAKGAAMELSGDDRAALDAAFPPPSRKRPLSMI</sequence>
<dbReference type="OrthoDB" id="9772407at2"/>
<feature type="domain" description="NADP-dependent oxidoreductase" evidence="4">
    <location>
        <begin position="15"/>
        <end position="264"/>
    </location>
</feature>
<dbReference type="PIRSF" id="PIRSF000097">
    <property type="entry name" value="AKR"/>
    <property type="match status" value="1"/>
</dbReference>
<reference evidence="5 6" key="1">
    <citation type="submission" date="2017-02" db="EMBL/GenBank/DDBJ databases">
        <authorList>
            <person name="Peterson S.W."/>
        </authorList>
    </citation>
    <scope>NUCLEOTIDE SEQUENCE [LARGE SCALE GENOMIC DNA]</scope>
    <source>
        <strain evidence="5 6">USBA 369</strain>
    </source>
</reference>
<evidence type="ECO:0000256" key="2">
    <source>
        <dbReference type="PIRSR" id="PIRSR000097-2"/>
    </source>
</evidence>
<evidence type="ECO:0000313" key="6">
    <source>
        <dbReference type="Proteomes" id="UP000190135"/>
    </source>
</evidence>
<dbReference type="PRINTS" id="PR00069">
    <property type="entry name" value="ALDKETRDTASE"/>
</dbReference>
<dbReference type="InterPro" id="IPR036812">
    <property type="entry name" value="NAD(P)_OxRdtase_dom_sf"/>
</dbReference>
<keyword evidence="6" id="KW-1185">Reference proteome</keyword>
<feature type="site" description="Lowers pKa of active site Tyr" evidence="3">
    <location>
        <position position="78"/>
    </location>
</feature>
<dbReference type="InterPro" id="IPR020471">
    <property type="entry name" value="AKR"/>
</dbReference>
<dbReference type="PANTHER" id="PTHR43638:SF3">
    <property type="entry name" value="ALDEHYDE REDUCTASE"/>
    <property type="match status" value="1"/>
</dbReference>
<proteinExistence type="predicted"/>
<dbReference type="CDD" id="cd19138">
    <property type="entry name" value="AKR_YeaE"/>
    <property type="match status" value="1"/>
</dbReference>
<dbReference type="STRING" id="1365950.SAMN05428963_11011"/>
<dbReference type="GO" id="GO:0016491">
    <property type="term" value="F:oxidoreductase activity"/>
    <property type="evidence" value="ECO:0007669"/>
    <property type="project" value="InterPro"/>
</dbReference>
<dbReference type="EMBL" id="FUXL01000010">
    <property type="protein sequence ID" value="SKA25782.1"/>
    <property type="molecule type" value="Genomic_DNA"/>
</dbReference>
<accession>A0A1T4SC59</accession>
<gene>
    <name evidence="5" type="ORF">SAMN05428963_11011</name>
</gene>
<name>A0A1T4SC59_9HYPH</name>
<feature type="binding site" evidence="2">
    <location>
        <position position="111"/>
    </location>
    <ligand>
        <name>substrate</name>
    </ligand>
</feature>
<dbReference type="AlphaFoldDB" id="A0A1T4SC59"/>
<organism evidence="5 6">
    <name type="scientific">Consotaella salsifontis</name>
    <dbReference type="NCBI Taxonomy" id="1365950"/>
    <lineage>
        <taxon>Bacteria</taxon>
        <taxon>Pseudomonadati</taxon>
        <taxon>Pseudomonadota</taxon>
        <taxon>Alphaproteobacteria</taxon>
        <taxon>Hyphomicrobiales</taxon>
        <taxon>Aurantimonadaceae</taxon>
        <taxon>Consotaella</taxon>
    </lineage>
</organism>
<dbReference type="Proteomes" id="UP000190135">
    <property type="component" value="Unassembled WGS sequence"/>
</dbReference>